<keyword evidence="3" id="KW-1185">Reference proteome</keyword>
<sequence>MISFQRNHTKDLFCCLCKNEPLEALREHVSSHLSVSSESCTPTRALLSYKNADIFLETTEEPLCSKLQKSKINVQREGEVETSMEQDTTTDASDTESAQSITLEDATIQEEPPSHTIEELQIEDYPPVENGSSRDGSSPSVLEKQRQVLAQLLDDLGPPPSVMIIENHHASIREEEDEPQRAVPKNSVIDDGDDVLVIDEAGEVLFRLTNSFQQNVLSMVQSPLPSISVASAVVHTVNEGDEDCMMMDVVEL</sequence>
<feature type="region of interest" description="Disordered" evidence="1">
    <location>
        <begin position="72"/>
        <end position="141"/>
    </location>
</feature>
<dbReference type="EMBL" id="UYYB01005029">
    <property type="protein sequence ID" value="VDM67264.1"/>
    <property type="molecule type" value="Genomic_DNA"/>
</dbReference>
<feature type="compositionally biased region" description="Polar residues" evidence="1">
    <location>
        <begin position="130"/>
        <end position="140"/>
    </location>
</feature>
<proteinExistence type="predicted"/>
<evidence type="ECO:0000256" key="1">
    <source>
        <dbReference type="SAM" id="MobiDB-lite"/>
    </source>
</evidence>
<organism evidence="2 3">
    <name type="scientific">Strongylus vulgaris</name>
    <name type="common">Blood worm</name>
    <dbReference type="NCBI Taxonomy" id="40348"/>
    <lineage>
        <taxon>Eukaryota</taxon>
        <taxon>Metazoa</taxon>
        <taxon>Ecdysozoa</taxon>
        <taxon>Nematoda</taxon>
        <taxon>Chromadorea</taxon>
        <taxon>Rhabditida</taxon>
        <taxon>Rhabditina</taxon>
        <taxon>Rhabditomorpha</taxon>
        <taxon>Strongyloidea</taxon>
        <taxon>Strongylidae</taxon>
        <taxon>Strongylus</taxon>
    </lineage>
</organism>
<protein>
    <submittedName>
        <fullName evidence="2">Uncharacterized protein</fullName>
    </submittedName>
</protein>
<dbReference type="AlphaFoldDB" id="A0A3P7INT8"/>
<accession>A0A3P7INT8</accession>
<dbReference type="Proteomes" id="UP000270094">
    <property type="component" value="Unassembled WGS sequence"/>
</dbReference>
<gene>
    <name evidence="2" type="ORF">SVUK_LOCUS2262</name>
</gene>
<evidence type="ECO:0000313" key="3">
    <source>
        <dbReference type="Proteomes" id="UP000270094"/>
    </source>
</evidence>
<name>A0A3P7INT8_STRVU</name>
<evidence type="ECO:0000313" key="2">
    <source>
        <dbReference type="EMBL" id="VDM67264.1"/>
    </source>
</evidence>
<reference evidence="2 3" key="1">
    <citation type="submission" date="2018-11" db="EMBL/GenBank/DDBJ databases">
        <authorList>
            <consortium name="Pathogen Informatics"/>
        </authorList>
    </citation>
    <scope>NUCLEOTIDE SEQUENCE [LARGE SCALE GENOMIC DNA]</scope>
</reference>
<feature type="compositionally biased region" description="Low complexity" evidence="1">
    <location>
        <begin position="85"/>
        <end position="100"/>
    </location>
</feature>
<dbReference type="OrthoDB" id="5871033at2759"/>